<dbReference type="AlphaFoldDB" id="I8UCM1"/>
<dbReference type="EMBL" id="AKKV01000031">
    <property type="protein sequence ID" value="EIT84523.1"/>
    <property type="molecule type" value="Genomic_DNA"/>
</dbReference>
<organism evidence="2 3">
    <name type="scientific">Fictibacillus macauensis ZFHKF-1</name>
    <dbReference type="NCBI Taxonomy" id="1196324"/>
    <lineage>
        <taxon>Bacteria</taxon>
        <taxon>Bacillati</taxon>
        <taxon>Bacillota</taxon>
        <taxon>Bacilli</taxon>
        <taxon>Bacillales</taxon>
        <taxon>Fictibacillaceae</taxon>
        <taxon>Fictibacillus</taxon>
    </lineage>
</organism>
<keyword evidence="1" id="KW-1133">Transmembrane helix</keyword>
<keyword evidence="1" id="KW-0472">Membrane</keyword>
<accession>I8UCM1</accession>
<proteinExistence type="predicted"/>
<dbReference type="Proteomes" id="UP000004080">
    <property type="component" value="Unassembled WGS sequence"/>
</dbReference>
<evidence type="ECO:0000256" key="1">
    <source>
        <dbReference type="SAM" id="Phobius"/>
    </source>
</evidence>
<protein>
    <submittedName>
        <fullName evidence="2">Uncharacterized protein</fullName>
    </submittedName>
</protein>
<keyword evidence="3" id="KW-1185">Reference proteome</keyword>
<sequence>MRRIIWGMLAFLSITSFILFYFIDPTSIAYYCISLVSSGFLGLLMYKEQHQKKRAKEKDY</sequence>
<feature type="transmembrane region" description="Helical" evidence="1">
    <location>
        <begin position="28"/>
        <end position="46"/>
    </location>
</feature>
<gene>
    <name evidence="2" type="ORF">A374_14375</name>
</gene>
<comment type="caution">
    <text evidence="2">The sequence shown here is derived from an EMBL/GenBank/DDBJ whole genome shotgun (WGS) entry which is preliminary data.</text>
</comment>
<feature type="transmembrane region" description="Helical" evidence="1">
    <location>
        <begin position="5"/>
        <end position="22"/>
    </location>
</feature>
<dbReference type="STRING" id="1196324.A374_14375"/>
<keyword evidence="1" id="KW-0812">Transmembrane</keyword>
<dbReference type="RefSeq" id="WP_007202953.1">
    <property type="nucleotide sequence ID" value="NZ_AKKV01000031.1"/>
</dbReference>
<evidence type="ECO:0000313" key="3">
    <source>
        <dbReference type="Proteomes" id="UP000004080"/>
    </source>
</evidence>
<evidence type="ECO:0000313" key="2">
    <source>
        <dbReference type="EMBL" id="EIT84523.1"/>
    </source>
</evidence>
<name>I8UCM1_9BACL</name>
<reference evidence="2 3" key="1">
    <citation type="journal article" date="2012" name="J. Bacteriol.">
        <title>Genome of Bacillus macauensis ZFHKF-1, a Long-Chain-Forming Bacterium.</title>
        <authorList>
            <person name="Cai L."/>
            <person name="Zhang T."/>
        </authorList>
    </citation>
    <scope>NUCLEOTIDE SEQUENCE [LARGE SCALE GENOMIC DNA]</scope>
    <source>
        <strain evidence="2 3">ZFHKF-1</strain>
    </source>
</reference>